<gene>
    <name evidence="1" type="ORF">LHA35_27435</name>
</gene>
<dbReference type="RefSeq" id="WP_226614365.1">
    <property type="nucleotide sequence ID" value="NZ_JAJAQI010000099.1"/>
</dbReference>
<organism evidence="1 2">
    <name type="scientific">Roseicella aerolata</name>
    <dbReference type="NCBI Taxonomy" id="2883479"/>
    <lineage>
        <taxon>Bacteria</taxon>
        <taxon>Pseudomonadati</taxon>
        <taxon>Pseudomonadota</taxon>
        <taxon>Alphaproteobacteria</taxon>
        <taxon>Acetobacterales</taxon>
        <taxon>Roseomonadaceae</taxon>
        <taxon>Roseicella</taxon>
    </lineage>
</organism>
<evidence type="ECO:0000313" key="2">
    <source>
        <dbReference type="Proteomes" id="UP001139311"/>
    </source>
</evidence>
<evidence type="ECO:0000313" key="1">
    <source>
        <dbReference type="EMBL" id="MCB4825447.1"/>
    </source>
</evidence>
<reference evidence="1" key="1">
    <citation type="submission" date="2021-10" db="EMBL/GenBank/DDBJ databases">
        <title>Roseicella aerolatum sp. nov., isolated from aerosols of e-waste dismantling site.</title>
        <authorList>
            <person name="Qin T."/>
        </authorList>
    </citation>
    <scope>NUCLEOTIDE SEQUENCE</scope>
    <source>
        <strain evidence="1">GB24</strain>
    </source>
</reference>
<sequence>MKFLTRPDLDEAIRDVLLGKRVRCAVAFWGRGADELFSRSAHPEREVKIVCNLKSGGTNPAVIRKLVKQGALVRQRGDLHAKVYVSDRGAVVTSANASANGMGLESSEAIGWLEAGVVIPDPSAPAAWFEQIWPTCHEITPSDLKVAQAAWQRRQRAKPTLKSFAEFDTEAAELPLIDWYSSDADWKTDKASVREQIGVYDDAVEDAISDGLDLPPGDEGACFRHGRWVLRWRRIGGKKIGKRTGLYWTCLDRVVKQAFRYRLDDGKLGPSLDVALALSNPPPQPFDVRDPLFQQAFAETIMSEAFERLRDDFDEQVAWQAPRQEITRAFWQATKARYLVLVSGIASPRKPAPG</sequence>
<dbReference type="CDD" id="cd09117">
    <property type="entry name" value="PLDc_Bfil_DEXD_like"/>
    <property type="match status" value="1"/>
</dbReference>
<accession>A0A9X1IIV7</accession>
<comment type="caution">
    <text evidence="1">The sequence shown here is derived from an EMBL/GenBank/DDBJ whole genome shotgun (WGS) entry which is preliminary data.</text>
</comment>
<protein>
    <submittedName>
        <fullName evidence="1">Phospholipase D family protein</fullName>
    </submittedName>
</protein>
<dbReference type="Proteomes" id="UP001139311">
    <property type="component" value="Unassembled WGS sequence"/>
</dbReference>
<dbReference type="EMBL" id="JAJAQI010000099">
    <property type="protein sequence ID" value="MCB4825447.1"/>
    <property type="molecule type" value="Genomic_DNA"/>
</dbReference>
<name>A0A9X1IIV7_9PROT</name>
<proteinExistence type="predicted"/>
<keyword evidence="2" id="KW-1185">Reference proteome</keyword>
<dbReference type="Gene3D" id="3.30.870.10">
    <property type="entry name" value="Endonuclease Chain A"/>
    <property type="match status" value="1"/>
</dbReference>
<dbReference type="AlphaFoldDB" id="A0A9X1IIV7"/>